<dbReference type="AlphaFoldDB" id="X0XVX8"/>
<organism evidence="1">
    <name type="scientific">marine sediment metagenome</name>
    <dbReference type="NCBI Taxonomy" id="412755"/>
    <lineage>
        <taxon>unclassified sequences</taxon>
        <taxon>metagenomes</taxon>
        <taxon>ecological metagenomes</taxon>
    </lineage>
</organism>
<proteinExistence type="predicted"/>
<name>X0XVX8_9ZZZZ</name>
<protein>
    <submittedName>
        <fullName evidence="1">Uncharacterized protein</fullName>
    </submittedName>
</protein>
<evidence type="ECO:0000313" key="1">
    <source>
        <dbReference type="EMBL" id="GAG28941.1"/>
    </source>
</evidence>
<reference evidence="1" key="1">
    <citation type="journal article" date="2014" name="Front. Microbiol.">
        <title>High frequency of phylogenetically diverse reductive dehalogenase-homologous genes in deep subseafloor sedimentary metagenomes.</title>
        <authorList>
            <person name="Kawai M."/>
            <person name="Futagami T."/>
            <person name="Toyoda A."/>
            <person name="Takaki Y."/>
            <person name="Nishi S."/>
            <person name="Hori S."/>
            <person name="Arai W."/>
            <person name="Tsubouchi T."/>
            <person name="Morono Y."/>
            <person name="Uchiyama I."/>
            <person name="Ito T."/>
            <person name="Fujiyama A."/>
            <person name="Inagaki F."/>
            <person name="Takami H."/>
        </authorList>
    </citation>
    <scope>NUCLEOTIDE SEQUENCE</scope>
    <source>
        <strain evidence="1">Expedition CK06-06</strain>
    </source>
</reference>
<accession>X0XVX8</accession>
<dbReference type="EMBL" id="BARS01046341">
    <property type="protein sequence ID" value="GAG28941.1"/>
    <property type="molecule type" value="Genomic_DNA"/>
</dbReference>
<comment type="caution">
    <text evidence="1">The sequence shown here is derived from an EMBL/GenBank/DDBJ whole genome shotgun (WGS) entry which is preliminary data.</text>
</comment>
<feature type="non-terminal residue" evidence="1">
    <location>
        <position position="31"/>
    </location>
</feature>
<gene>
    <name evidence="1" type="ORF">S01H1_69768</name>
</gene>
<sequence>MAKYSKFWTDLKSGHFASMVKESTKGRILSS</sequence>